<dbReference type="SUPFAM" id="SSF55729">
    <property type="entry name" value="Acyl-CoA N-acyltransferases (Nat)"/>
    <property type="match status" value="1"/>
</dbReference>
<sequence>MDVVQEVREFNRFYTRLVGLLDEHLPDSGLSLPEGRVLYELATAGGQAAADLTRTLGMDKAQLSRVVRTLTGRGLLASEVDPAHGKRRLLSLTPSGRDAFAALDAGTRRRMATVLQPLAGDRQQALVHSMHAIQGAFDAQQALPVEVTLRAPVPGDLGWVIHRQAVLYAREYGWDWTYEALIARILGDYATGFDAAREDGWIAERGGEVVGSIFLMKGDTPDIARLRLLYVEPHARGLGVGRRLVDTCIARARQLRYRQLTLWTNDVLVSARRIYEAAGFSLTAQAPHRAFGRDLVEQTWELEL</sequence>
<dbReference type="RefSeq" id="WP_149101500.1">
    <property type="nucleotide sequence ID" value="NZ_VTFT01000001.1"/>
</dbReference>
<dbReference type="Gene3D" id="1.10.10.10">
    <property type="entry name" value="Winged helix-like DNA-binding domain superfamily/Winged helix DNA-binding domain"/>
    <property type="match status" value="1"/>
</dbReference>
<proteinExistence type="predicted"/>
<dbReference type="PROSITE" id="PS50995">
    <property type="entry name" value="HTH_MARR_2"/>
    <property type="match status" value="1"/>
</dbReference>
<dbReference type="EMBL" id="VTFT01000001">
    <property type="protein sequence ID" value="TYT24950.1"/>
    <property type="molecule type" value="Genomic_DNA"/>
</dbReference>
<evidence type="ECO:0000256" key="1">
    <source>
        <dbReference type="ARBA" id="ARBA00022679"/>
    </source>
</evidence>
<dbReference type="GO" id="GO:0008080">
    <property type="term" value="F:N-acetyltransferase activity"/>
    <property type="evidence" value="ECO:0007669"/>
    <property type="project" value="InterPro"/>
</dbReference>
<dbReference type="PANTHER" id="PTHR13947:SF37">
    <property type="entry name" value="LD18367P"/>
    <property type="match status" value="1"/>
</dbReference>
<dbReference type="Pfam" id="PF12802">
    <property type="entry name" value="MarR_2"/>
    <property type="match status" value="1"/>
</dbReference>
<dbReference type="Proteomes" id="UP000324973">
    <property type="component" value="Unassembled WGS sequence"/>
</dbReference>
<dbReference type="GO" id="GO:0003700">
    <property type="term" value="F:DNA-binding transcription factor activity"/>
    <property type="evidence" value="ECO:0007669"/>
    <property type="project" value="InterPro"/>
</dbReference>
<dbReference type="InterPro" id="IPR036390">
    <property type="entry name" value="WH_DNA-bd_sf"/>
</dbReference>
<evidence type="ECO:0000259" key="2">
    <source>
        <dbReference type="PROSITE" id="PS50995"/>
    </source>
</evidence>
<keyword evidence="5" id="KW-1185">Reference proteome</keyword>
<feature type="domain" description="HTH marR-type" evidence="2">
    <location>
        <begin position="1"/>
        <end position="135"/>
    </location>
</feature>
<dbReference type="Pfam" id="PF00583">
    <property type="entry name" value="Acetyltransf_1"/>
    <property type="match status" value="1"/>
</dbReference>
<dbReference type="CDD" id="cd04301">
    <property type="entry name" value="NAT_SF"/>
    <property type="match status" value="1"/>
</dbReference>
<reference evidence="4 5" key="1">
    <citation type="submission" date="2019-08" db="EMBL/GenBank/DDBJ databases">
        <title>Luteimonas viscosus sp. nov., isolated from soil of a sunflower field.</title>
        <authorList>
            <person name="Jianli Z."/>
            <person name="Ying Z."/>
        </authorList>
    </citation>
    <scope>NUCLEOTIDE SEQUENCE [LARGE SCALE GENOMIC DNA]</scope>
    <source>
        <strain evidence="4 5">XBU10</strain>
    </source>
</reference>
<protein>
    <submittedName>
        <fullName evidence="4">GNAT family N-acetyltransferase</fullName>
    </submittedName>
</protein>
<evidence type="ECO:0000259" key="3">
    <source>
        <dbReference type="PROSITE" id="PS51186"/>
    </source>
</evidence>
<dbReference type="SMART" id="SM00347">
    <property type="entry name" value="HTH_MARR"/>
    <property type="match status" value="1"/>
</dbReference>
<dbReference type="InterPro" id="IPR016181">
    <property type="entry name" value="Acyl_CoA_acyltransferase"/>
</dbReference>
<feature type="domain" description="N-acetyltransferase" evidence="3">
    <location>
        <begin position="160"/>
        <end position="304"/>
    </location>
</feature>
<dbReference type="PANTHER" id="PTHR13947">
    <property type="entry name" value="GNAT FAMILY N-ACETYLTRANSFERASE"/>
    <property type="match status" value="1"/>
</dbReference>
<dbReference type="OrthoDB" id="273614at2"/>
<name>A0A5D4XQE7_9GAMM</name>
<dbReference type="InterPro" id="IPR000835">
    <property type="entry name" value="HTH_MarR-typ"/>
</dbReference>
<keyword evidence="1 4" id="KW-0808">Transferase</keyword>
<dbReference type="AlphaFoldDB" id="A0A5D4XQE7"/>
<dbReference type="Gene3D" id="3.40.630.30">
    <property type="match status" value="1"/>
</dbReference>
<evidence type="ECO:0000313" key="4">
    <source>
        <dbReference type="EMBL" id="TYT24950.1"/>
    </source>
</evidence>
<organism evidence="4 5">
    <name type="scientific">Luteimonas viscosa</name>
    <dbReference type="NCBI Taxonomy" id="1132694"/>
    <lineage>
        <taxon>Bacteria</taxon>
        <taxon>Pseudomonadati</taxon>
        <taxon>Pseudomonadota</taxon>
        <taxon>Gammaproteobacteria</taxon>
        <taxon>Lysobacterales</taxon>
        <taxon>Lysobacteraceae</taxon>
        <taxon>Luteimonas</taxon>
    </lineage>
</organism>
<dbReference type="SUPFAM" id="SSF46785">
    <property type="entry name" value="Winged helix' DNA-binding domain"/>
    <property type="match status" value="1"/>
</dbReference>
<dbReference type="InterPro" id="IPR050769">
    <property type="entry name" value="NAT_camello-type"/>
</dbReference>
<dbReference type="PROSITE" id="PS51186">
    <property type="entry name" value="GNAT"/>
    <property type="match status" value="1"/>
</dbReference>
<gene>
    <name evidence="4" type="ORF">FZO89_00885</name>
</gene>
<comment type="caution">
    <text evidence="4">The sequence shown here is derived from an EMBL/GenBank/DDBJ whole genome shotgun (WGS) entry which is preliminary data.</text>
</comment>
<evidence type="ECO:0000313" key="5">
    <source>
        <dbReference type="Proteomes" id="UP000324973"/>
    </source>
</evidence>
<dbReference type="InterPro" id="IPR000182">
    <property type="entry name" value="GNAT_dom"/>
</dbReference>
<accession>A0A5D4XQE7</accession>
<dbReference type="InterPro" id="IPR036388">
    <property type="entry name" value="WH-like_DNA-bd_sf"/>
</dbReference>